<protein>
    <submittedName>
        <fullName evidence="1">Uncharacterized protein</fullName>
    </submittedName>
</protein>
<dbReference type="Proteomes" id="UP000215223">
    <property type="component" value="Unassembled WGS sequence"/>
</dbReference>
<evidence type="ECO:0000313" key="1">
    <source>
        <dbReference type="EMBL" id="OXM57065.1"/>
    </source>
</evidence>
<keyword evidence="2" id="KW-1185">Reference proteome</keyword>
<dbReference type="OrthoDB" id="3639464at2"/>
<dbReference type="EMBL" id="NMQT01000031">
    <property type="protein sequence ID" value="OXM57065.1"/>
    <property type="molecule type" value="Genomic_DNA"/>
</dbReference>
<sequence>MAVIHDDLNIQTTPCRTPAHGLTYRGALRASYRTLTTRFGAPDFGTSGSPDGEATLWVIDTPGGRVQLQNWLAVEQLRRRPDEDIRWSVQAATDHPLPWTFKAATGSTAQFPAAVGEFTRQSSSESLTEAYVDYLYQRGQAFGNWVNLQRRDSRGYLENWTLPRHLHGFALQVLEILHDHQWAQASYDERLGWICTGAPQEPAGSDVDRWRRQARWRYVPDPNDPPTGSEVLDLAGALRERAADCAWAKDHLVRPGSTGITRTRKIALYEEHVATLTALADAKPAATTGAGR</sequence>
<gene>
    <name evidence="1" type="ORF">CFP71_10035</name>
</gene>
<evidence type="ECO:0000313" key="2">
    <source>
        <dbReference type="Proteomes" id="UP000215223"/>
    </source>
</evidence>
<dbReference type="RefSeq" id="WP_093933561.1">
    <property type="nucleotide sequence ID" value="NZ_NMQT01000031.1"/>
</dbReference>
<reference evidence="1 2" key="1">
    <citation type="submission" date="2017-07" db="EMBL/GenBank/DDBJ databases">
        <title>Amycolatopsis thailandensis Genome sequencing and assembly.</title>
        <authorList>
            <person name="Kaur N."/>
            <person name="Mayilraj S."/>
        </authorList>
    </citation>
    <scope>NUCLEOTIDE SEQUENCE [LARGE SCALE GENOMIC DNA]</scope>
    <source>
        <strain evidence="1 2">JCM 16380</strain>
    </source>
</reference>
<accession>A0A229SDZ1</accession>
<dbReference type="AlphaFoldDB" id="A0A229SDZ1"/>
<proteinExistence type="predicted"/>
<organism evidence="1 2">
    <name type="scientific">Amycolatopsis thailandensis</name>
    <dbReference type="NCBI Taxonomy" id="589330"/>
    <lineage>
        <taxon>Bacteria</taxon>
        <taxon>Bacillati</taxon>
        <taxon>Actinomycetota</taxon>
        <taxon>Actinomycetes</taxon>
        <taxon>Pseudonocardiales</taxon>
        <taxon>Pseudonocardiaceae</taxon>
        <taxon>Amycolatopsis</taxon>
    </lineage>
</organism>
<comment type="caution">
    <text evidence="1">The sequence shown here is derived from an EMBL/GenBank/DDBJ whole genome shotgun (WGS) entry which is preliminary data.</text>
</comment>
<name>A0A229SDZ1_9PSEU</name>